<sequence>MDHPNAGTLELIGCPVRLSETPWRLRHAPPTVGQHTTEILSEVLDADRLAALRAEGAIA</sequence>
<dbReference type="InterPro" id="IPR023606">
    <property type="entry name" value="CoA-Trfase_III_dom_1_sf"/>
</dbReference>
<comment type="caution">
    <text evidence="1">The sequence shown here is derived from an EMBL/GenBank/DDBJ whole genome shotgun (WGS) entry which is preliminary data.</text>
</comment>
<proteinExistence type="predicted"/>
<dbReference type="EMBL" id="BAABJO010000003">
    <property type="protein sequence ID" value="GAA5113135.1"/>
    <property type="molecule type" value="Genomic_DNA"/>
</dbReference>
<dbReference type="Pfam" id="PF02515">
    <property type="entry name" value="CoA_transf_3"/>
    <property type="match status" value="1"/>
</dbReference>
<dbReference type="RefSeq" id="WP_345603403.1">
    <property type="nucleotide sequence ID" value="NZ_BAABJO010000003.1"/>
</dbReference>
<dbReference type="Gene3D" id="3.40.50.10540">
    <property type="entry name" value="Crotonobetainyl-coa:carnitine coa-transferase, domain 1"/>
    <property type="match status" value="1"/>
</dbReference>
<organism evidence="1 2">
    <name type="scientific">Pseudonocardia adelaidensis</name>
    <dbReference type="NCBI Taxonomy" id="648754"/>
    <lineage>
        <taxon>Bacteria</taxon>
        <taxon>Bacillati</taxon>
        <taxon>Actinomycetota</taxon>
        <taxon>Actinomycetes</taxon>
        <taxon>Pseudonocardiales</taxon>
        <taxon>Pseudonocardiaceae</taxon>
        <taxon>Pseudonocardia</taxon>
    </lineage>
</organism>
<name>A0ABP9NCB2_9PSEU</name>
<reference evidence="2" key="1">
    <citation type="journal article" date="2019" name="Int. J. Syst. Evol. Microbiol.">
        <title>The Global Catalogue of Microorganisms (GCM) 10K type strain sequencing project: providing services to taxonomists for standard genome sequencing and annotation.</title>
        <authorList>
            <consortium name="The Broad Institute Genomics Platform"/>
            <consortium name="The Broad Institute Genome Sequencing Center for Infectious Disease"/>
            <person name="Wu L."/>
            <person name="Ma J."/>
        </authorList>
    </citation>
    <scope>NUCLEOTIDE SEQUENCE [LARGE SCALE GENOMIC DNA]</scope>
    <source>
        <strain evidence="2">JCM 18302</strain>
    </source>
</reference>
<evidence type="ECO:0000313" key="1">
    <source>
        <dbReference type="EMBL" id="GAA5113135.1"/>
    </source>
</evidence>
<dbReference type="InterPro" id="IPR003673">
    <property type="entry name" value="CoA-Trfase_fam_III"/>
</dbReference>
<evidence type="ECO:0000313" key="2">
    <source>
        <dbReference type="Proteomes" id="UP001500804"/>
    </source>
</evidence>
<dbReference type="SUPFAM" id="SSF89796">
    <property type="entry name" value="CoA-transferase family III (CaiB/BaiF)"/>
    <property type="match status" value="1"/>
</dbReference>
<keyword evidence="2" id="KW-1185">Reference proteome</keyword>
<dbReference type="Proteomes" id="UP001500804">
    <property type="component" value="Unassembled WGS sequence"/>
</dbReference>
<protein>
    <recommendedName>
        <fullName evidence="3">CoA transferase family III</fullName>
    </recommendedName>
</protein>
<gene>
    <name evidence="1" type="ORF">GCM10023320_08310</name>
</gene>
<accession>A0ABP9NCB2</accession>
<evidence type="ECO:0008006" key="3">
    <source>
        <dbReference type="Google" id="ProtNLM"/>
    </source>
</evidence>